<evidence type="ECO:0000313" key="3">
    <source>
        <dbReference type="EMBL" id="GIE52115.1"/>
    </source>
</evidence>
<keyword evidence="4" id="KW-1185">Reference proteome</keyword>
<dbReference type="SUPFAM" id="SSF51445">
    <property type="entry name" value="(Trans)glycosidases"/>
    <property type="match status" value="1"/>
</dbReference>
<feature type="domain" description="Glycosyl hydrolase family 13 catalytic" evidence="2">
    <location>
        <begin position="13"/>
        <end position="421"/>
    </location>
</feature>
<proteinExistence type="inferred from homology"/>
<protein>
    <submittedName>
        <fullName evidence="3">Alpha-amylase</fullName>
    </submittedName>
</protein>
<dbReference type="PANTHER" id="PTHR10357:SF179">
    <property type="entry name" value="NEUTRAL AND BASIC AMINO ACID TRANSPORT PROTEIN RBAT"/>
    <property type="match status" value="1"/>
</dbReference>
<comment type="similarity">
    <text evidence="1">Belongs to the glycosyl hydrolase 13 family.</text>
</comment>
<dbReference type="RefSeq" id="WP_203773288.1">
    <property type="nucleotide sequence ID" value="NZ_BAAAYJ010000025.1"/>
</dbReference>
<dbReference type="InterPro" id="IPR006047">
    <property type="entry name" value="GH13_cat_dom"/>
</dbReference>
<dbReference type="GO" id="GO:0004556">
    <property type="term" value="F:alpha-amylase activity"/>
    <property type="evidence" value="ECO:0007669"/>
    <property type="project" value="TreeGrafter"/>
</dbReference>
<reference evidence="3" key="1">
    <citation type="submission" date="2021-01" db="EMBL/GenBank/DDBJ databases">
        <title>Whole genome shotgun sequence of Actinoplanes nipponensis NBRC 14063.</title>
        <authorList>
            <person name="Komaki H."/>
            <person name="Tamura T."/>
        </authorList>
    </citation>
    <scope>NUCLEOTIDE SEQUENCE</scope>
    <source>
        <strain evidence="3">NBRC 14063</strain>
    </source>
</reference>
<dbReference type="EMBL" id="BOMQ01000065">
    <property type="protein sequence ID" value="GIE52115.1"/>
    <property type="molecule type" value="Genomic_DNA"/>
</dbReference>
<evidence type="ECO:0000259" key="2">
    <source>
        <dbReference type="SMART" id="SM00642"/>
    </source>
</evidence>
<organism evidence="3 4">
    <name type="scientific">Actinoplanes nipponensis</name>
    <dbReference type="NCBI Taxonomy" id="135950"/>
    <lineage>
        <taxon>Bacteria</taxon>
        <taxon>Bacillati</taxon>
        <taxon>Actinomycetota</taxon>
        <taxon>Actinomycetes</taxon>
        <taxon>Micromonosporales</taxon>
        <taxon>Micromonosporaceae</taxon>
        <taxon>Actinoplanes</taxon>
    </lineage>
</organism>
<gene>
    <name evidence="3" type="ORF">Ani05nite_56490</name>
</gene>
<dbReference type="Gene3D" id="3.20.20.80">
    <property type="entry name" value="Glycosidases"/>
    <property type="match status" value="2"/>
</dbReference>
<dbReference type="Pfam" id="PF00128">
    <property type="entry name" value="Alpha-amylase"/>
    <property type="match status" value="2"/>
</dbReference>
<comment type="caution">
    <text evidence="3">The sequence shown here is derived from an EMBL/GenBank/DDBJ whole genome shotgun (WGS) entry which is preliminary data.</text>
</comment>
<evidence type="ECO:0000313" key="4">
    <source>
        <dbReference type="Proteomes" id="UP000647172"/>
    </source>
</evidence>
<dbReference type="SMART" id="SM00642">
    <property type="entry name" value="Aamy"/>
    <property type="match status" value="1"/>
</dbReference>
<sequence>MGGDWLADAVIYEIYPQSFADSDGDGIGDLRGVIDHLDHIASLGVDTVWFNPCFVSPFVDAGYDVADYLTIAPRYGTNDDMVELVARARERGIRVLLDLVAGHTSIEHPWFRAELAADGPDPAGDRYIWVDDLPAREWAVDIPGTPAWVRSPGPRKGWYLKNFYDEQPALNFGWVARPDNEPWRAAIDAPGPRRNRQALQDVMAYWLDRGVSGFRVDMAFSLVKDELWAEGVAQSAALWREIREWLDVAYPEAVLLPEGAEPRTGRPLAFHADFFLVILAEHASLFDNHSAGLLPFQEPREPFFDAAGRGSTRLFLDAWARAREADPGRPIVLATADHDFNRLRTGPRTREQLGAALTFLFTWGSVPSLYYGDEIGMRYLPGMPDVEGAICNPAYNRAGCRTPMQWGDGPNAGFSTADPERLYLPVDPDADRPTVAAQEDDPSSTLALVRELVALRRATPALGGRGSTRVVHEGYPLAYVRGEAYLVVVNPRREAATLTGPDTVGVTPVWTSGVRVSPDGLTVAGFGYGVLALASVGSPD</sequence>
<dbReference type="GO" id="GO:0009313">
    <property type="term" value="P:oligosaccharide catabolic process"/>
    <property type="evidence" value="ECO:0007669"/>
    <property type="project" value="TreeGrafter"/>
</dbReference>
<dbReference type="Proteomes" id="UP000647172">
    <property type="component" value="Unassembled WGS sequence"/>
</dbReference>
<accession>A0A919MWD6</accession>
<dbReference type="PANTHER" id="PTHR10357">
    <property type="entry name" value="ALPHA-AMYLASE FAMILY MEMBER"/>
    <property type="match status" value="1"/>
</dbReference>
<evidence type="ECO:0000256" key="1">
    <source>
        <dbReference type="ARBA" id="ARBA00008061"/>
    </source>
</evidence>
<name>A0A919MWD6_9ACTN</name>
<dbReference type="InterPro" id="IPR045857">
    <property type="entry name" value="O16G_dom_2"/>
</dbReference>
<dbReference type="Gene3D" id="3.90.400.10">
    <property type="entry name" value="Oligo-1,6-glucosidase, Domain 2"/>
    <property type="match status" value="1"/>
</dbReference>
<dbReference type="InterPro" id="IPR017853">
    <property type="entry name" value="GH"/>
</dbReference>
<dbReference type="AlphaFoldDB" id="A0A919MWD6"/>